<dbReference type="HOGENOM" id="CLU_1857155_0_0_1"/>
<protein>
    <submittedName>
        <fullName evidence="2">Uncharacterized protein</fullName>
    </submittedName>
</protein>
<evidence type="ECO:0000313" key="3">
    <source>
        <dbReference type="Proteomes" id="UP000008281"/>
    </source>
</evidence>
<feature type="region of interest" description="Disordered" evidence="1">
    <location>
        <begin position="86"/>
        <end position="106"/>
    </location>
</feature>
<dbReference type="EMBL" id="DS269089">
    <property type="protein sequence ID" value="EFP08656.1"/>
    <property type="molecule type" value="Genomic_DNA"/>
</dbReference>
<evidence type="ECO:0000313" key="2">
    <source>
        <dbReference type="EMBL" id="EFP08656.1"/>
    </source>
</evidence>
<accession>E3NMQ2</accession>
<proteinExistence type="predicted"/>
<dbReference type="AlphaFoldDB" id="E3NMQ2"/>
<feature type="compositionally biased region" description="Basic and acidic residues" evidence="1">
    <location>
        <begin position="96"/>
        <end position="106"/>
    </location>
</feature>
<keyword evidence="3" id="KW-1185">Reference proteome</keyword>
<reference evidence="2" key="1">
    <citation type="submission" date="2007-07" db="EMBL/GenBank/DDBJ databases">
        <title>PCAP assembly of the Caenorhabditis remanei genome.</title>
        <authorList>
            <consortium name="The Caenorhabditis remanei Sequencing Consortium"/>
            <person name="Wilson R.K."/>
        </authorList>
    </citation>
    <scope>NUCLEOTIDE SEQUENCE [LARGE SCALE GENOMIC DNA]</scope>
    <source>
        <strain evidence="2">PB4641</strain>
    </source>
</reference>
<gene>
    <name evidence="2" type="ORF">CRE_09895</name>
</gene>
<sequence>MAHQKYIVHSDTSKMKKIENLTVRRAEESDELEKKVNMANAVINNIKAMIGFKNDILTLVENAPREASFEFHRTGKKPEESHAQFLTKTQGGEIPQAEKDSRWTSRKDDQGWKLNASFPIFHSVFSGKMGVPLILVAL</sequence>
<evidence type="ECO:0000256" key="1">
    <source>
        <dbReference type="SAM" id="MobiDB-lite"/>
    </source>
</evidence>
<organism evidence="3">
    <name type="scientific">Caenorhabditis remanei</name>
    <name type="common">Caenorhabditis vulgaris</name>
    <dbReference type="NCBI Taxonomy" id="31234"/>
    <lineage>
        <taxon>Eukaryota</taxon>
        <taxon>Metazoa</taxon>
        <taxon>Ecdysozoa</taxon>
        <taxon>Nematoda</taxon>
        <taxon>Chromadorea</taxon>
        <taxon>Rhabditida</taxon>
        <taxon>Rhabditina</taxon>
        <taxon>Rhabditomorpha</taxon>
        <taxon>Rhabditoidea</taxon>
        <taxon>Rhabditidae</taxon>
        <taxon>Peloderinae</taxon>
        <taxon>Caenorhabditis</taxon>
    </lineage>
</organism>
<name>E3NMQ2_CAERE</name>
<dbReference type="Proteomes" id="UP000008281">
    <property type="component" value="Unassembled WGS sequence"/>
</dbReference>